<feature type="compositionally biased region" description="Basic and acidic residues" evidence="24">
    <location>
        <begin position="427"/>
        <end position="436"/>
    </location>
</feature>
<comment type="catalytic activity">
    <reaction evidence="16">
        <text>O-phospho-L-threonyl-[protein] + H2O = L-threonyl-[protein] + phosphate</text>
        <dbReference type="Rhea" id="RHEA:47004"/>
        <dbReference type="Rhea" id="RHEA-COMP:11060"/>
        <dbReference type="Rhea" id="RHEA-COMP:11605"/>
        <dbReference type="ChEBI" id="CHEBI:15377"/>
        <dbReference type="ChEBI" id="CHEBI:30013"/>
        <dbReference type="ChEBI" id="CHEBI:43474"/>
        <dbReference type="ChEBI" id="CHEBI:61977"/>
        <dbReference type="EC" id="3.1.3.16"/>
    </reaction>
</comment>
<evidence type="ECO:0000256" key="16">
    <source>
        <dbReference type="ARBA" id="ARBA00048336"/>
    </source>
</evidence>
<dbReference type="InterPro" id="IPR036457">
    <property type="entry name" value="PPM-type-like_dom_sf"/>
</dbReference>
<dbReference type="EC" id="3.1.3.16" evidence="5"/>
<evidence type="ECO:0000256" key="7">
    <source>
        <dbReference type="ARBA" id="ARBA00022553"/>
    </source>
</evidence>
<evidence type="ECO:0000256" key="8">
    <source>
        <dbReference type="ARBA" id="ARBA00022723"/>
    </source>
</evidence>
<evidence type="ECO:0000313" key="26">
    <source>
        <dbReference type="EMBL" id="KAJ1185760.1"/>
    </source>
</evidence>
<keyword evidence="6" id="KW-0963">Cytoplasm</keyword>
<dbReference type="GO" id="GO:0004722">
    <property type="term" value="F:protein serine/threonine phosphatase activity"/>
    <property type="evidence" value="ECO:0007669"/>
    <property type="project" value="UniProtKB-EC"/>
</dbReference>
<evidence type="ECO:0000256" key="4">
    <source>
        <dbReference type="ARBA" id="ARBA00004496"/>
    </source>
</evidence>
<evidence type="ECO:0000256" key="15">
    <source>
        <dbReference type="ARBA" id="ARBA00047761"/>
    </source>
</evidence>
<reference evidence="26" key="1">
    <citation type="journal article" date="2022" name="bioRxiv">
        <title>Sequencing and chromosome-scale assembly of the giantPleurodeles waltlgenome.</title>
        <authorList>
            <person name="Brown T."/>
            <person name="Elewa A."/>
            <person name="Iarovenko S."/>
            <person name="Subramanian E."/>
            <person name="Araus A.J."/>
            <person name="Petzold A."/>
            <person name="Susuki M."/>
            <person name="Suzuki K.-i.T."/>
            <person name="Hayashi T."/>
            <person name="Toyoda A."/>
            <person name="Oliveira C."/>
            <person name="Osipova E."/>
            <person name="Leigh N.D."/>
            <person name="Simon A."/>
            <person name="Yun M.H."/>
        </authorList>
    </citation>
    <scope>NUCLEOTIDE SEQUENCE</scope>
    <source>
        <strain evidence="26">20211129_DDA</strain>
        <tissue evidence="26">Liver</tissue>
    </source>
</reference>
<keyword evidence="13" id="KW-0464">Manganese</keyword>
<keyword evidence="12 23" id="KW-0904">Protein phosphatase</keyword>
<dbReference type="CDD" id="cd00143">
    <property type="entry name" value="PP2Cc"/>
    <property type="match status" value="1"/>
</dbReference>
<dbReference type="FunFam" id="3.60.40.10:FF:000021">
    <property type="entry name" value="Protein phosphatase, Mg2+/Mn2+-dependent, 1E"/>
    <property type="match status" value="1"/>
</dbReference>
<dbReference type="SUPFAM" id="SSF81606">
    <property type="entry name" value="PP2C-like"/>
    <property type="match status" value="1"/>
</dbReference>
<evidence type="ECO:0000256" key="6">
    <source>
        <dbReference type="ARBA" id="ARBA00022490"/>
    </source>
</evidence>
<proteinExistence type="inferred from homology"/>
<evidence type="ECO:0000313" key="27">
    <source>
        <dbReference type="Proteomes" id="UP001066276"/>
    </source>
</evidence>
<comment type="similarity">
    <text evidence="23">Belongs to the PP2C family.</text>
</comment>
<dbReference type="GO" id="GO:0046872">
    <property type="term" value="F:metal ion binding"/>
    <property type="evidence" value="ECO:0007669"/>
    <property type="project" value="UniProtKB-KW"/>
</dbReference>
<dbReference type="GO" id="GO:0005737">
    <property type="term" value="C:cytoplasm"/>
    <property type="evidence" value="ECO:0007669"/>
    <property type="project" value="UniProtKB-SubCell"/>
</dbReference>
<evidence type="ECO:0000256" key="21">
    <source>
        <dbReference type="ARBA" id="ARBA00078590"/>
    </source>
</evidence>
<evidence type="ECO:0000256" key="24">
    <source>
        <dbReference type="SAM" id="MobiDB-lite"/>
    </source>
</evidence>
<dbReference type="EMBL" id="JANPWB010000005">
    <property type="protein sequence ID" value="KAJ1185760.1"/>
    <property type="molecule type" value="Genomic_DNA"/>
</dbReference>
<evidence type="ECO:0000256" key="13">
    <source>
        <dbReference type="ARBA" id="ARBA00023211"/>
    </source>
</evidence>
<keyword evidence="7" id="KW-0597">Phosphoprotein</keyword>
<evidence type="ECO:0000256" key="19">
    <source>
        <dbReference type="ARBA" id="ARBA00075580"/>
    </source>
</evidence>
<keyword evidence="8" id="KW-0479">Metal-binding</keyword>
<keyword evidence="14" id="KW-0539">Nucleus</keyword>
<dbReference type="PROSITE" id="PS01032">
    <property type="entry name" value="PPM_1"/>
    <property type="match status" value="1"/>
</dbReference>
<comment type="cofactor">
    <cofactor evidence="1">
        <name>Mn(2+)</name>
        <dbReference type="ChEBI" id="CHEBI:29035"/>
    </cofactor>
</comment>
<dbReference type="Pfam" id="PF00481">
    <property type="entry name" value="PP2C"/>
    <property type="match status" value="1"/>
</dbReference>
<organism evidence="26 27">
    <name type="scientific">Pleurodeles waltl</name>
    <name type="common">Iberian ribbed newt</name>
    <dbReference type="NCBI Taxonomy" id="8319"/>
    <lineage>
        <taxon>Eukaryota</taxon>
        <taxon>Metazoa</taxon>
        <taxon>Chordata</taxon>
        <taxon>Craniata</taxon>
        <taxon>Vertebrata</taxon>
        <taxon>Euteleostomi</taxon>
        <taxon>Amphibia</taxon>
        <taxon>Batrachia</taxon>
        <taxon>Caudata</taxon>
        <taxon>Salamandroidea</taxon>
        <taxon>Salamandridae</taxon>
        <taxon>Pleurodelinae</taxon>
        <taxon>Pleurodeles</taxon>
    </lineage>
</organism>
<evidence type="ECO:0000256" key="12">
    <source>
        <dbReference type="ARBA" id="ARBA00022912"/>
    </source>
</evidence>
<feature type="compositionally biased region" description="Basic and acidic residues" evidence="24">
    <location>
        <begin position="629"/>
        <end position="639"/>
    </location>
</feature>
<evidence type="ECO:0000256" key="20">
    <source>
        <dbReference type="ARBA" id="ARBA00075701"/>
    </source>
</evidence>
<evidence type="ECO:0000256" key="18">
    <source>
        <dbReference type="ARBA" id="ARBA00070214"/>
    </source>
</evidence>
<feature type="compositionally biased region" description="Polar residues" evidence="24">
    <location>
        <begin position="407"/>
        <end position="418"/>
    </location>
</feature>
<dbReference type="AlphaFoldDB" id="A0AAV7UBF4"/>
<name>A0AAV7UBF4_PLEWA</name>
<feature type="region of interest" description="Disordered" evidence="24">
    <location>
        <begin position="627"/>
        <end position="664"/>
    </location>
</feature>
<comment type="subcellular location">
    <subcellularLocation>
        <location evidence="4">Cytoplasm</location>
    </subcellularLocation>
    <subcellularLocation>
        <location evidence="3">Nucleus</location>
    </subcellularLocation>
</comment>
<evidence type="ECO:0000256" key="5">
    <source>
        <dbReference type="ARBA" id="ARBA00013081"/>
    </source>
</evidence>
<comment type="catalytic activity">
    <reaction evidence="15">
        <text>O-phospho-L-seryl-[protein] + H2O = L-seryl-[protein] + phosphate</text>
        <dbReference type="Rhea" id="RHEA:20629"/>
        <dbReference type="Rhea" id="RHEA-COMP:9863"/>
        <dbReference type="Rhea" id="RHEA-COMP:11604"/>
        <dbReference type="ChEBI" id="CHEBI:15377"/>
        <dbReference type="ChEBI" id="CHEBI:29999"/>
        <dbReference type="ChEBI" id="CHEBI:43474"/>
        <dbReference type="ChEBI" id="CHEBI:83421"/>
        <dbReference type="EC" id="3.1.3.16"/>
    </reaction>
</comment>
<dbReference type="PANTHER" id="PTHR13832">
    <property type="entry name" value="PROTEIN PHOSPHATASE 2C"/>
    <property type="match status" value="1"/>
</dbReference>
<comment type="caution">
    <text evidence="26">The sequence shown here is derived from an EMBL/GenBank/DDBJ whole genome shotgun (WGS) entry which is preliminary data.</text>
</comment>
<gene>
    <name evidence="26" type="ORF">NDU88_002547</name>
</gene>
<evidence type="ECO:0000259" key="25">
    <source>
        <dbReference type="PROSITE" id="PS51746"/>
    </source>
</evidence>
<keyword evidence="10 23" id="KW-0378">Hydrolase</keyword>
<evidence type="ECO:0000256" key="9">
    <source>
        <dbReference type="ARBA" id="ARBA00022737"/>
    </source>
</evidence>
<sequence>MAGLSNSSEEKSCRRFLEQFLGEFRGPFAGEEDPLPLRPLFEHIAEDEAEGECLDLCLQQLYKYNCPSFLASALARATADEILQSDLSVHYLPKRVDGTEGVMQIETIKLARSVFSKLHEICHSWVKDFPLRRKRHLYYETSIHAIKNMRRKMEDKHVCIPDFNILFNLEDQEEQAYFAVFDGHGGVDAAIYAALHLHVNLVRQEMFPHDPAEALCGAFRVTDERFVQKAARENLRCGTTGVVTFIRGNMLHVAWLGDSQVMLVRKGQAVELMKPHKPDREDEKQRIEALGGCVVWFGAWRVNGSLSVSRAIGDAEHKPYICGEADSTSVVLDGSEDYLILACDGFYDTVSPDEAVKVVSDHLKENNGDSSMVAHKLVASARDAGSSDNITVIVVFLKDMNTMENVSQESNWTENSFEGGQEDNGDDKENHGDCKASRPLHQCSAPADLGYDDRENSFTDRTSLNLGPDVNLIEGPGYLDLMHAGASKLRSAKCLPSIQVFSSDTPKKVNLVNKILKAQTPESSLVNAQGSVREMFEKQSLCHIYTMKRSPSLCWGLPYEHFETMGKRVCDFPLVHLYYPKRRRGTKAKPKLQALLFVQGPSHNTGSRLSRFVRSGAQNKVLVRSSRLRRQDSPKRSCEKASVVPLQKQSSCIPSSDSHRSCKK</sequence>
<evidence type="ECO:0000256" key="2">
    <source>
        <dbReference type="ARBA" id="ARBA00001946"/>
    </source>
</evidence>
<dbReference type="PANTHER" id="PTHR13832:SF535">
    <property type="entry name" value="PROTEIN PHOSPHATASE 1E"/>
    <property type="match status" value="1"/>
</dbReference>
<feature type="region of interest" description="Disordered" evidence="24">
    <location>
        <begin position="407"/>
        <end position="439"/>
    </location>
</feature>
<comment type="subunit">
    <text evidence="17">Heterotrimer. Interacts with PAX1 and ARHGEF6 (or ARHGEF7).</text>
</comment>
<keyword evidence="11" id="KW-0460">Magnesium</keyword>
<evidence type="ECO:0000256" key="23">
    <source>
        <dbReference type="RuleBase" id="RU003465"/>
    </source>
</evidence>
<evidence type="ECO:0000256" key="10">
    <source>
        <dbReference type="ARBA" id="ARBA00022801"/>
    </source>
</evidence>
<dbReference type="InterPro" id="IPR000222">
    <property type="entry name" value="PP2C_BS"/>
</dbReference>
<evidence type="ECO:0000256" key="14">
    <source>
        <dbReference type="ARBA" id="ARBA00023242"/>
    </source>
</evidence>
<dbReference type="InterPro" id="IPR001932">
    <property type="entry name" value="PPM-type_phosphatase-like_dom"/>
</dbReference>
<evidence type="ECO:0000256" key="17">
    <source>
        <dbReference type="ARBA" id="ARBA00063519"/>
    </source>
</evidence>
<feature type="compositionally biased region" description="Polar residues" evidence="24">
    <location>
        <begin position="647"/>
        <end position="656"/>
    </location>
</feature>
<evidence type="ECO:0000256" key="1">
    <source>
        <dbReference type="ARBA" id="ARBA00001936"/>
    </source>
</evidence>
<feature type="domain" description="PPM-type phosphatase" evidence="25">
    <location>
        <begin position="135"/>
        <end position="397"/>
    </location>
</feature>
<dbReference type="PROSITE" id="PS51746">
    <property type="entry name" value="PPM_2"/>
    <property type="match status" value="1"/>
</dbReference>
<evidence type="ECO:0000256" key="22">
    <source>
        <dbReference type="ARBA" id="ARBA00079435"/>
    </source>
</evidence>
<keyword evidence="27" id="KW-1185">Reference proteome</keyword>
<keyword evidence="9" id="KW-0677">Repeat</keyword>
<protein>
    <recommendedName>
        <fullName evidence="18">Protein phosphatase 1E</fullName>
        <ecNumber evidence="5">3.1.3.16</ecNumber>
    </recommendedName>
    <alternativeName>
        <fullName evidence="21">Ca(2+)/calmodulin-dependent protein kinase phosphatase N</fullName>
    </alternativeName>
    <alternativeName>
        <fullName evidence="19">CaMKP-nucleus</fullName>
    </alternativeName>
    <alternativeName>
        <fullName evidence="20">Partner of PIX 1</fullName>
    </alternativeName>
    <alternativeName>
        <fullName evidence="22">Partner of PIX-alpha</fullName>
    </alternativeName>
</protein>
<dbReference type="Gene3D" id="3.60.40.10">
    <property type="entry name" value="PPM-type phosphatase domain"/>
    <property type="match status" value="1"/>
</dbReference>
<accession>A0AAV7UBF4</accession>
<dbReference type="SMART" id="SM00332">
    <property type="entry name" value="PP2Cc"/>
    <property type="match status" value="1"/>
</dbReference>
<dbReference type="GO" id="GO:0005634">
    <property type="term" value="C:nucleus"/>
    <property type="evidence" value="ECO:0007669"/>
    <property type="project" value="UniProtKB-SubCell"/>
</dbReference>
<dbReference type="InterPro" id="IPR015655">
    <property type="entry name" value="PP2C"/>
</dbReference>
<dbReference type="Proteomes" id="UP001066276">
    <property type="component" value="Chromosome 3_1"/>
</dbReference>
<evidence type="ECO:0000256" key="3">
    <source>
        <dbReference type="ARBA" id="ARBA00004123"/>
    </source>
</evidence>
<comment type="cofactor">
    <cofactor evidence="2">
        <name>Mg(2+)</name>
        <dbReference type="ChEBI" id="CHEBI:18420"/>
    </cofactor>
</comment>
<evidence type="ECO:0000256" key="11">
    <source>
        <dbReference type="ARBA" id="ARBA00022842"/>
    </source>
</evidence>